<gene>
    <name evidence="2" type="ORF">GUJ93_ZPchr0012g20254</name>
</gene>
<keyword evidence="3" id="KW-1185">Reference proteome</keyword>
<dbReference type="Proteomes" id="UP000729402">
    <property type="component" value="Unassembled WGS sequence"/>
</dbReference>
<protein>
    <submittedName>
        <fullName evidence="2">Uncharacterized protein</fullName>
    </submittedName>
</protein>
<feature type="region of interest" description="Disordered" evidence="1">
    <location>
        <begin position="107"/>
        <end position="172"/>
    </location>
</feature>
<feature type="region of interest" description="Disordered" evidence="1">
    <location>
        <begin position="1"/>
        <end position="34"/>
    </location>
</feature>
<evidence type="ECO:0000313" key="2">
    <source>
        <dbReference type="EMBL" id="KAG8093151.1"/>
    </source>
</evidence>
<evidence type="ECO:0000313" key="3">
    <source>
        <dbReference type="Proteomes" id="UP000729402"/>
    </source>
</evidence>
<proteinExistence type="predicted"/>
<dbReference type="EMBL" id="JAAALK010000080">
    <property type="protein sequence ID" value="KAG8093151.1"/>
    <property type="molecule type" value="Genomic_DNA"/>
</dbReference>
<organism evidence="2 3">
    <name type="scientific">Zizania palustris</name>
    <name type="common">Northern wild rice</name>
    <dbReference type="NCBI Taxonomy" id="103762"/>
    <lineage>
        <taxon>Eukaryota</taxon>
        <taxon>Viridiplantae</taxon>
        <taxon>Streptophyta</taxon>
        <taxon>Embryophyta</taxon>
        <taxon>Tracheophyta</taxon>
        <taxon>Spermatophyta</taxon>
        <taxon>Magnoliopsida</taxon>
        <taxon>Liliopsida</taxon>
        <taxon>Poales</taxon>
        <taxon>Poaceae</taxon>
        <taxon>BOP clade</taxon>
        <taxon>Oryzoideae</taxon>
        <taxon>Oryzeae</taxon>
        <taxon>Zizaniinae</taxon>
        <taxon>Zizania</taxon>
    </lineage>
</organism>
<dbReference type="AlphaFoldDB" id="A0A8J5WNM1"/>
<comment type="caution">
    <text evidence="2">The sequence shown here is derived from an EMBL/GenBank/DDBJ whole genome shotgun (WGS) entry which is preliminary data.</text>
</comment>
<dbReference type="OrthoDB" id="1876167at2759"/>
<evidence type="ECO:0000256" key="1">
    <source>
        <dbReference type="SAM" id="MobiDB-lite"/>
    </source>
</evidence>
<name>A0A8J5WNM1_ZIZPA</name>
<dbReference type="PANTHER" id="PTHR34681:SF2">
    <property type="entry name" value="UVEAL AUTOANTIGEN WITH COILED-COIL_ANKYRIN"/>
    <property type="match status" value="1"/>
</dbReference>
<feature type="compositionally biased region" description="Pro residues" evidence="1">
    <location>
        <begin position="1"/>
        <end position="12"/>
    </location>
</feature>
<sequence length="172" mass="18798">MSEPGEPLPPPAVSDDAAPAAAGEEPPSLERKEELLPVVEKISELDESQSKLLDRLRGLKEDLLNWRNNLDTQVTKYKTELSDIKTALNSEIEELRSDFQELRTTLKKQQEDVSNSLKNLGLQDTSDNDGNKESGEGNASEGVSATPGNLKETTDEDSTVDETAKVETASDE</sequence>
<dbReference type="PANTHER" id="PTHR34681">
    <property type="entry name" value="UVEAL AUTOANTIGEN WITH COILED-COIL/ANKYRIN"/>
    <property type="match status" value="1"/>
</dbReference>
<feature type="compositionally biased region" description="Low complexity" evidence="1">
    <location>
        <begin position="13"/>
        <end position="26"/>
    </location>
</feature>
<reference evidence="2" key="2">
    <citation type="submission" date="2021-02" db="EMBL/GenBank/DDBJ databases">
        <authorList>
            <person name="Kimball J.A."/>
            <person name="Haas M.W."/>
            <person name="Macchietto M."/>
            <person name="Kono T."/>
            <person name="Duquette J."/>
            <person name="Shao M."/>
        </authorList>
    </citation>
    <scope>NUCLEOTIDE SEQUENCE</scope>
    <source>
        <tissue evidence="2">Fresh leaf tissue</tissue>
    </source>
</reference>
<feature type="compositionally biased region" description="Polar residues" evidence="1">
    <location>
        <begin position="112"/>
        <end position="125"/>
    </location>
</feature>
<reference evidence="2" key="1">
    <citation type="journal article" date="2021" name="bioRxiv">
        <title>Whole Genome Assembly and Annotation of Northern Wild Rice, Zizania palustris L., Supports a Whole Genome Duplication in the Zizania Genus.</title>
        <authorList>
            <person name="Haas M."/>
            <person name="Kono T."/>
            <person name="Macchietto M."/>
            <person name="Millas R."/>
            <person name="McGilp L."/>
            <person name="Shao M."/>
            <person name="Duquette J."/>
            <person name="Hirsch C.N."/>
            <person name="Kimball J."/>
        </authorList>
    </citation>
    <scope>NUCLEOTIDE SEQUENCE</scope>
    <source>
        <tissue evidence="2">Fresh leaf tissue</tissue>
    </source>
</reference>
<accession>A0A8J5WNM1</accession>